<protein>
    <recommendedName>
        <fullName evidence="2">Tryptophan synthase beta chain-like PALP domain-containing protein</fullName>
    </recommendedName>
</protein>
<dbReference type="Gene3D" id="3.10.580.10">
    <property type="entry name" value="CBS-domain"/>
    <property type="match status" value="1"/>
</dbReference>
<dbReference type="Pfam" id="PF00291">
    <property type="entry name" value="PALP"/>
    <property type="match status" value="1"/>
</dbReference>
<sequence length="499" mass="54800">MYGWDSSQLRHHHLRTNNENQQYVKAERKVYQNILECVGNTPLVKLNKIPKEYGLECEIYAKCEYFNPAGSIKDRIALAMLKDAESVGVVHKDTIFAEPTSGNTGIAVGFVASLRGNHSIITTSVKNSDDKVNTMRLIGSEVIQCKVTESSTAITRKIKDADPKHVVMLSQFENDANPRTHYEHTAMEIIDALGDVDMVVMGAGTGGTMSGVGNRMKEHNKNCLVIAAEPDGSTMFNKKGKKHPYLVEGIGGSTPPIVVDVTIIDDIEVVTDEEAFLMARELCKKEGFLCGGSSGLAMVAALKAAKHRNLKAGQRVVVILPDGIRNYMSKFVSAQWMEAYRFLKPPEHTMSWWKTAVTDLETPEYPVINTGFTCAQALRSMSNLSLAIVVDGKGYYVGVASKDGFRNYATNPTKLPGKKSDEFDFDSPVTDHLVKHVYTLALNSKKGMPTIGLLSRVLDISPFVVIGNEAADGEHFTVEGVATSDDVLNYIYQHSPTKN</sequence>
<evidence type="ECO:0000256" key="1">
    <source>
        <dbReference type="ARBA" id="ARBA00001933"/>
    </source>
</evidence>
<dbReference type="SUPFAM" id="SSF54631">
    <property type="entry name" value="CBS-domain pair"/>
    <property type="match status" value="1"/>
</dbReference>
<organism evidence="3 4">
    <name type="scientific">Loxostege sticticalis</name>
    <name type="common">Beet webworm moth</name>
    <dbReference type="NCBI Taxonomy" id="481309"/>
    <lineage>
        <taxon>Eukaryota</taxon>
        <taxon>Metazoa</taxon>
        <taxon>Ecdysozoa</taxon>
        <taxon>Arthropoda</taxon>
        <taxon>Hexapoda</taxon>
        <taxon>Insecta</taxon>
        <taxon>Pterygota</taxon>
        <taxon>Neoptera</taxon>
        <taxon>Endopterygota</taxon>
        <taxon>Lepidoptera</taxon>
        <taxon>Glossata</taxon>
        <taxon>Ditrysia</taxon>
        <taxon>Pyraloidea</taxon>
        <taxon>Crambidae</taxon>
        <taxon>Pyraustinae</taxon>
        <taxon>Loxostege</taxon>
    </lineage>
</organism>
<evidence type="ECO:0000259" key="2">
    <source>
        <dbReference type="Pfam" id="PF00291"/>
    </source>
</evidence>
<feature type="domain" description="Tryptophan synthase beta chain-like PALP" evidence="2">
    <location>
        <begin position="36"/>
        <end position="322"/>
    </location>
</feature>
<accession>A0ABR3HFA7</accession>
<dbReference type="Gene3D" id="3.40.50.1100">
    <property type="match status" value="2"/>
</dbReference>
<proteinExistence type="predicted"/>
<dbReference type="InterPro" id="IPR001216">
    <property type="entry name" value="P-phosphate_BS"/>
</dbReference>
<reference evidence="3 4" key="1">
    <citation type="submission" date="2024-06" db="EMBL/GenBank/DDBJ databases">
        <title>A chromosome-level genome assembly of beet webworm, Loxostege sticticalis.</title>
        <authorList>
            <person name="Zhang Y."/>
        </authorList>
    </citation>
    <scope>NUCLEOTIDE SEQUENCE [LARGE SCALE GENOMIC DNA]</scope>
    <source>
        <strain evidence="3">AQ026</strain>
        <tissue evidence="3">Whole body</tissue>
    </source>
</reference>
<dbReference type="EMBL" id="JBEUOH010000020">
    <property type="protein sequence ID" value="KAL0869105.1"/>
    <property type="molecule type" value="Genomic_DNA"/>
</dbReference>
<keyword evidence="4" id="KW-1185">Reference proteome</keyword>
<comment type="caution">
    <text evidence="3">The sequence shown here is derived from an EMBL/GenBank/DDBJ whole genome shotgun (WGS) entry which is preliminary data.</text>
</comment>
<gene>
    <name evidence="3" type="ORF">ABMA27_007409</name>
</gene>
<dbReference type="PROSITE" id="PS00901">
    <property type="entry name" value="CYS_SYNTHASE"/>
    <property type="match status" value="1"/>
</dbReference>
<dbReference type="InterPro" id="IPR050214">
    <property type="entry name" value="Cys_Synth/Cystath_Beta-Synth"/>
</dbReference>
<dbReference type="InterPro" id="IPR046342">
    <property type="entry name" value="CBS_dom_sf"/>
</dbReference>
<dbReference type="SUPFAM" id="SSF53686">
    <property type="entry name" value="Tryptophan synthase beta subunit-like PLP-dependent enzymes"/>
    <property type="match status" value="1"/>
</dbReference>
<dbReference type="InterPro" id="IPR001926">
    <property type="entry name" value="TrpB-like_PALP"/>
</dbReference>
<dbReference type="InterPro" id="IPR036052">
    <property type="entry name" value="TrpB-like_PALP_sf"/>
</dbReference>
<evidence type="ECO:0000313" key="4">
    <source>
        <dbReference type="Proteomes" id="UP001549920"/>
    </source>
</evidence>
<dbReference type="CDD" id="cd01561">
    <property type="entry name" value="CBS_like"/>
    <property type="match status" value="1"/>
</dbReference>
<dbReference type="Proteomes" id="UP001549920">
    <property type="component" value="Unassembled WGS sequence"/>
</dbReference>
<comment type="cofactor">
    <cofactor evidence="1">
        <name>pyridoxal 5'-phosphate</name>
        <dbReference type="ChEBI" id="CHEBI:597326"/>
    </cofactor>
</comment>
<dbReference type="PANTHER" id="PTHR10314">
    <property type="entry name" value="CYSTATHIONINE BETA-SYNTHASE"/>
    <property type="match status" value="1"/>
</dbReference>
<name>A0ABR3HFA7_LOXSC</name>
<evidence type="ECO:0000313" key="3">
    <source>
        <dbReference type="EMBL" id="KAL0869105.1"/>
    </source>
</evidence>